<dbReference type="Pfam" id="PF01557">
    <property type="entry name" value="FAA_hydrolase"/>
    <property type="match status" value="1"/>
</dbReference>
<reference evidence="4 5" key="1">
    <citation type="submission" date="2016-02" db="EMBL/GenBank/DDBJ databases">
        <title>Draft genome sequence of Hydrogenophaga sp. LPB0072.</title>
        <authorList>
            <person name="Shin S.-K."/>
            <person name="Yi H."/>
        </authorList>
    </citation>
    <scope>NUCLEOTIDE SEQUENCE [LARGE SCALE GENOMIC DNA]</scope>
    <source>
        <strain evidence="4 5">LPB0072</strain>
    </source>
</reference>
<proteinExistence type="predicted"/>
<dbReference type="EMBL" id="CP017476">
    <property type="protein sequence ID" value="AOW14201.1"/>
    <property type="molecule type" value="Genomic_DNA"/>
</dbReference>
<dbReference type="Proteomes" id="UP000185657">
    <property type="component" value="Unassembled WGS sequence"/>
</dbReference>
<dbReference type="GO" id="GO:0005737">
    <property type="term" value="C:cytoplasm"/>
    <property type="evidence" value="ECO:0007669"/>
    <property type="project" value="TreeGrafter"/>
</dbReference>
<reference evidence="3 6" key="2">
    <citation type="submission" date="2016-10" db="EMBL/GenBank/DDBJ databases">
        <title>Hydorgenophaga sp. LPB0072 isolated from gastropod.</title>
        <authorList>
            <person name="Kim E."/>
            <person name="Yi H."/>
        </authorList>
    </citation>
    <scope>NUCLEOTIDE SEQUENCE [LARGE SCALE GENOMIC DNA]</scope>
    <source>
        <strain evidence="3 6">LPB0072</strain>
    </source>
</reference>
<dbReference type="InterPro" id="IPR011234">
    <property type="entry name" value="Fumarylacetoacetase-like_C"/>
</dbReference>
<dbReference type="GO" id="GO:0008684">
    <property type="term" value="F:2-oxopent-4-enoate hydratase activity"/>
    <property type="evidence" value="ECO:0007669"/>
    <property type="project" value="TreeGrafter"/>
</dbReference>
<dbReference type="InterPro" id="IPR050772">
    <property type="entry name" value="Hydratase-Decarb/MhpD_sf"/>
</dbReference>
<evidence type="ECO:0000313" key="4">
    <source>
        <dbReference type="EMBL" id="OAD42870.1"/>
    </source>
</evidence>
<dbReference type="STRING" id="1763535.LPB072_16500"/>
<dbReference type="OrthoDB" id="9792137at2"/>
<dbReference type="Gene3D" id="3.90.850.10">
    <property type="entry name" value="Fumarylacetoacetase-like, C-terminal domain"/>
    <property type="match status" value="1"/>
</dbReference>
<dbReference type="AlphaFoldDB" id="A0A167IIC7"/>
<evidence type="ECO:0000313" key="6">
    <source>
        <dbReference type="Proteomes" id="UP000185680"/>
    </source>
</evidence>
<keyword evidence="5" id="KW-1185">Reference proteome</keyword>
<feature type="domain" description="Fumarylacetoacetase-like C-terminal" evidence="2">
    <location>
        <begin position="97"/>
        <end position="246"/>
    </location>
</feature>
<dbReference type="PANTHER" id="PTHR30143:SF0">
    <property type="entry name" value="2-KETO-4-PENTENOATE HYDRATASE"/>
    <property type="match status" value="1"/>
</dbReference>
<accession>A0A167IIC7</accession>
<evidence type="ECO:0000313" key="5">
    <source>
        <dbReference type="Proteomes" id="UP000185657"/>
    </source>
</evidence>
<organism evidence="3 6">
    <name type="scientific">Hydrogenophaga crassostreae</name>
    <dbReference type="NCBI Taxonomy" id="1763535"/>
    <lineage>
        <taxon>Bacteria</taxon>
        <taxon>Pseudomonadati</taxon>
        <taxon>Pseudomonadota</taxon>
        <taxon>Betaproteobacteria</taxon>
        <taxon>Burkholderiales</taxon>
        <taxon>Comamonadaceae</taxon>
        <taxon>Hydrogenophaga</taxon>
    </lineage>
</organism>
<dbReference type="EMBL" id="LVWD01000006">
    <property type="protein sequence ID" value="OAD42870.1"/>
    <property type="molecule type" value="Genomic_DNA"/>
</dbReference>
<dbReference type="KEGG" id="hyl:LPB072_16500"/>
<evidence type="ECO:0000256" key="1">
    <source>
        <dbReference type="ARBA" id="ARBA00023239"/>
    </source>
</evidence>
<name>A0A167IIC7_9BURK</name>
<evidence type="ECO:0000313" key="3">
    <source>
        <dbReference type="EMBL" id="AOW14201.1"/>
    </source>
</evidence>
<evidence type="ECO:0000259" key="2">
    <source>
        <dbReference type="Pfam" id="PF01557"/>
    </source>
</evidence>
<dbReference type="InterPro" id="IPR036663">
    <property type="entry name" value="Fumarylacetoacetase_C_sf"/>
</dbReference>
<dbReference type="SUPFAM" id="SSF56529">
    <property type="entry name" value="FAH"/>
    <property type="match status" value="1"/>
</dbReference>
<dbReference type="RefSeq" id="WP_066087470.1">
    <property type="nucleotide sequence ID" value="NZ_CP017476.1"/>
</dbReference>
<sequence length="266" mass="28776">MTPQDILIHLDQGRLWPAPITANADFDLPAGYALALQVRGLRMARGEVPRGYKVGFTNRTIWPRYNVFAPIWGTVWNSTLSFCDGTGEMGLSATCQPRLEPEVVFGLKATPAPDASLQDLFNAIDWVAPGFEVVQSHLPDWKFLPADTVADGALHARLLVGSRIPARELAIDAIALDALLAQASTTLSRDGETVDSGVGANVLDSPLRALLDFVQTLRCCPGAPDLQAGDVVTTGTWTDAWPIAPGQKWTARFTLPGFELTAHFKE</sequence>
<dbReference type="PANTHER" id="PTHR30143">
    <property type="entry name" value="ACID HYDRATASE"/>
    <property type="match status" value="1"/>
</dbReference>
<protein>
    <submittedName>
        <fullName evidence="3">Hydratase</fullName>
    </submittedName>
</protein>
<gene>
    <name evidence="3" type="ORF">LPB072_16500</name>
    <name evidence="4" type="ORF">LPB72_06215</name>
</gene>
<dbReference type="Proteomes" id="UP000185680">
    <property type="component" value="Chromosome"/>
</dbReference>
<keyword evidence="1" id="KW-0456">Lyase</keyword>